<protein>
    <submittedName>
        <fullName evidence="1">Uncharacterized protein</fullName>
    </submittedName>
</protein>
<dbReference type="AlphaFoldDB" id="A0A367EGB1"/>
<name>A0A367EGB1_9ACTN</name>
<evidence type="ECO:0000313" key="1">
    <source>
        <dbReference type="EMBL" id="RCG17003.1"/>
    </source>
</evidence>
<evidence type="ECO:0000313" key="2">
    <source>
        <dbReference type="Proteomes" id="UP000253507"/>
    </source>
</evidence>
<dbReference type="Proteomes" id="UP000253507">
    <property type="component" value="Unassembled WGS sequence"/>
</dbReference>
<sequence length="67" mass="7029">MDEHTLRVLHTFLAAAVDDESAEGIVGPVVAVRDDVPLLERVVALTGRDPQWRPPGAGVARGAASEA</sequence>
<proteinExistence type="predicted"/>
<comment type="caution">
    <text evidence="1">The sequence shown here is derived from an EMBL/GenBank/DDBJ whole genome shotgun (WGS) entry which is preliminary data.</text>
</comment>
<gene>
    <name evidence="1" type="ORF">DQ392_18195</name>
</gene>
<dbReference type="EMBL" id="QOIM01000037">
    <property type="protein sequence ID" value="RCG17003.1"/>
    <property type="molecule type" value="Genomic_DNA"/>
</dbReference>
<dbReference type="RefSeq" id="WP_114016698.1">
    <property type="nucleotide sequence ID" value="NZ_QOIM01000037.1"/>
</dbReference>
<keyword evidence="2" id="KW-1185">Reference proteome</keyword>
<dbReference type="OrthoDB" id="5185819at2"/>
<organism evidence="1 2">
    <name type="scientific">Streptomyces reniochalinae</name>
    <dbReference type="NCBI Taxonomy" id="2250578"/>
    <lineage>
        <taxon>Bacteria</taxon>
        <taxon>Bacillati</taxon>
        <taxon>Actinomycetota</taxon>
        <taxon>Actinomycetes</taxon>
        <taxon>Kitasatosporales</taxon>
        <taxon>Streptomycetaceae</taxon>
        <taxon>Streptomyces</taxon>
    </lineage>
</organism>
<accession>A0A367EGB1</accession>
<reference evidence="1 2" key="1">
    <citation type="submission" date="2018-06" db="EMBL/GenBank/DDBJ databases">
        <title>Streptomyces reniochalinae sp. nov. and Streptomyces diacarnus sp. nov. from marine sponges.</title>
        <authorList>
            <person name="Li L."/>
        </authorList>
    </citation>
    <scope>NUCLEOTIDE SEQUENCE [LARGE SCALE GENOMIC DNA]</scope>
    <source>
        <strain evidence="1 2">LHW50302</strain>
    </source>
</reference>